<dbReference type="InterPro" id="IPR036291">
    <property type="entry name" value="NAD(P)-bd_dom_sf"/>
</dbReference>
<evidence type="ECO:0000259" key="2">
    <source>
        <dbReference type="Pfam" id="PF01370"/>
    </source>
</evidence>
<evidence type="ECO:0000313" key="4">
    <source>
        <dbReference type="Proteomes" id="UP000093928"/>
    </source>
</evidence>
<name>A0A1A3P970_MYCAS</name>
<proteinExistence type="inferred from homology"/>
<dbReference type="Gene3D" id="3.40.50.720">
    <property type="entry name" value="NAD(P)-binding Rossmann-like Domain"/>
    <property type="match status" value="1"/>
</dbReference>
<protein>
    <submittedName>
        <fullName evidence="3">Oxidoreductase</fullName>
    </submittedName>
</protein>
<dbReference type="RefSeq" id="WP_065142949.1">
    <property type="nucleotide sequence ID" value="NZ_LZLS01000043.1"/>
</dbReference>
<dbReference type="SUPFAM" id="SSF51735">
    <property type="entry name" value="NAD(P)-binding Rossmann-fold domains"/>
    <property type="match status" value="1"/>
</dbReference>
<evidence type="ECO:0000313" key="3">
    <source>
        <dbReference type="EMBL" id="OBK29859.1"/>
    </source>
</evidence>
<dbReference type="InterPro" id="IPR001509">
    <property type="entry name" value="Epimerase_deHydtase"/>
</dbReference>
<dbReference type="PROSITE" id="PS51257">
    <property type="entry name" value="PROKAR_LIPOPROTEIN"/>
    <property type="match status" value="1"/>
</dbReference>
<accession>A0A1A3P970</accession>
<reference evidence="3 4" key="1">
    <citation type="submission" date="2016-06" db="EMBL/GenBank/DDBJ databases">
        <authorList>
            <person name="Kjaerup R.B."/>
            <person name="Dalgaard T.S."/>
            <person name="Juul-Madsen H.R."/>
        </authorList>
    </citation>
    <scope>NUCLEOTIDE SEQUENCE [LARGE SCALE GENOMIC DNA]</scope>
    <source>
        <strain evidence="3 4">1165133.8</strain>
    </source>
</reference>
<dbReference type="OrthoDB" id="4373834at2"/>
<dbReference type="AlphaFoldDB" id="A0A1A3P970"/>
<dbReference type="Pfam" id="PF01370">
    <property type="entry name" value="Epimerase"/>
    <property type="match status" value="1"/>
</dbReference>
<dbReference type="Proteomes" id="UP000093928">
    <property type="component" value="Unassembled WGS sequence"/>
</dbReference>
<dbReference type="EMBL" id="LZLS01000043">
    <property type="protein sequence ID" value="OBK29859.1"/>
    <property type="molecule type" value="Genomic_DNA"/>
</dbReference>
<sequence length="352" mass="38059">MRSAKVLITGAFGLVGCETVRRFAADGWQVVATSHRKAEGLPPGVQIRRVDLSEPDQVDAMVGEVAPDVIVHLAAVIPPLVYLDRALARRVNVDATAAVVRAAERQPNPPRLLHASSVAIYGSRNPHHCTDLLGVDTPIRPSELYGGHKAEAEHIVRSSTLDWVILRLGGVLSVDPSAMPFSKDIVYFGSAIPSDCRVHCVDTRDVATAFAAATHADVVGQILLIAGDDSLRLLHGEIGTAMAAAQGMVGILPQSRPGDPNNDDDWYLNDWMDVARAQELLGFQRHSWPDMLAEMRATTGWKRYPRRLVAPLVRQILKGQGAYRKSPGSYADVRTALRAGFGDTAMDTASAE</sequence>
<organism evidence="3 4">
    <name type="scientific">Mycobacterium asiaticum</name>
    <dbReference type="NCBI Taxonomy" id="1790"/>
    <lineage>
        <taxon>Bacteria</taxon>
        <taxon>Bacillati</taxon>
        <taxon>Actinomycetota</taxon>
        <taxon>Actinomycetes</taxon>
        <taxon>Mycobacteriales</taxon>
        <taxon>Mycobacteriaceae</taxon>
        <taxon>Mycobacterium</taxon>
    </lineage>
</organism>
<dbReference type="PANTHER" id="PTHR43000">
    <property type="entry name" value="DTDP-D-GLUCOSE 4,6-DEHYDRATASE-RELATED"/>
    <property type="match status" value="1"/>
</dbReference>
<comment type="caution">
    <text evidence="3">The sequence shown here is derived from an EMBL/GenBank/DDBJ whole genome shotgun (WGS) entry which is preliminary data.</text>
</comment>
<gene>
    <name evidence="3" type="ORF">A5634_17555</name>
</gene>
<feature type="domain" description="NAD-dependent epimerase/dehydratase" evidence="2">
    <location>
        <begin position="6"/>
        <end position="173"/>
    </location>
</feature>
<comment type="similarity">
    <text evidence="1">Belongs to the NAD(P)-dependent epimerase/dehydratase family.</text>
</comment>
<evidence type="ECO:0000256" key="1">
    <source>
        <dbReference type="ARBA" id="ARBA00007637"/>
    </source>
</evidence>